<evidence type="ECO:0000256" key="2">
    <source>
        <dbReference type="ARBA" id="ARBA00004651"/>
    </source>
</evidence>
<dbReference type="SUPFAM" id="SSF55874">
    <property type="entry name" value="ATPase domain of HSP90 chaperone/DNA topoisomerase II/histidine kinase"/>
    <property type="match status" value="1"/>
</dbReference>
<keyword evidence="13 14" id="KW-0472">Membrane</keyword>
<evidence type="ECO:0000256" key="4">
    <source>
        <dbReference type="ARBA" id="ARBA00022475"/>
    </source>
</evidence>
<dbReference type="CDD" id="cd00082">
    <property type="entry name" value="HisKA"/>
    <property type="match status" value="1"/>
</dbReference>
<protein>
    <recommendedName>
        <fullName evidence="3">histidine kinase</fullName>
        <ecNumber evidence="3">2.7.13.3</ecNumber>
    </recommendedName>
</protein>
<dbReference type="AlphaFoldDB" id="A0A4R2BJQ4"/>
<evidence type="ECO:0000256" key="14">
    <source>
        <dbReference type="SAM" id="Phobius"/>
    </source>
</evidence>
<feature type="domain" description="HAMP" evidence="16">
    <location>
        <begin position="177"/>
        <end position="231"/>
    </location>
</feature>
<evidence type="ECO:0000256" key="3">
    <source>
        <dbReference type="ARBA" id="ARBA00012438"/>
    </source>
</evidence>
<evidence type="ECO:0000256" key="12">
    <source>
        <dbReference type="ARBA" id="ARBA00023012"/>
    </source>
</evidence>
<dbReference type="GO" id="GO:0000155">
    <property type="term" value="F:phosphorelay sensor kinase activity"/>
    <property type="evidence" value="ECO:0007669"/>
    <property type="project" value="InterPro"/>
</dbReference>
<dbReference type="SMART" id="SM00304">
    <property type="entry name" value="HAMP"/>
    <property type="match status" value="1"/>
</dbReference>
<evidence type="ECO:0000256" key="1">
    <source>
        <dbReference type="ARBA" id="ARBA00000085"/>
    </source>
</evidence>
<dbReference type="RefSeq" id="WP_132003566.1">
    <property type="nucleotide sequence ID" value="NZ_JABUHM010000002.1"/>
</dbReference>
<dbReference type="EC" id="2.7.13.3" evidence="3"/>
<evidence type="ECO:0000256" key="6">
    <source>
        <dbReference type="ARBA" id="ARBA00022679"/>
    </source>
</evidence>
<dbReference type="SUPFAM" id="SSF158472">
    <property type="entry name" value="HAMP domain-like"/>
    <property type="match status" value="1"/>
</dbReference>
<keyword evidence="6" id="KW-0808">Transferase</keyword>
<dbReference type="FunFam" id="1.10.287.130:FF:000001">
    <property type="entry name" value="Two-component sensor histidine kinase"/>
    <property type="match status" value="1"/>
</dbReference>
<keyword evidence="12" id="KW-0902">Two-component regulatory system</keyword>
<dbReference type="GO" id="GO:0005524">
    <property type="term" value="F:ATP binding"/>
    <property type="evidence" value="ECO:0007669"/>
    <property type="project" value="UniProtKB-KW"/>
</dbReference>
<evidence type="ECO:0000256" key="5">
    <source>
        <dbReference type="ARBA" id="ARBA00022553"/>
    </source>
</evidence>
<accession>A0A4R2BJQ4</accession>
<dbReference type="SMART" id="SM00388">
    <property type="entry name" value="HisKA"/>
    <property type="match status" value="1"/>
</dbReference>
<dbReference type="CDD" id="cd06225">
    <property type="entry name" value="HAMP"/>
    <property type="match status" value="1"/>
</dbReference>
<evidence type="ECO:0000313" key="18">
    <source>
        <dbReference type="Proteomes" id="UP000295689"/>
    </source>
</evidence>
<sequence>MKLRNKINLYTTVMFICLLILITSAIYLSFSRMMLDSELERTAAEARQAISGINDSGASGPSKELLKAYVPVNGMLLIVKADGSKGPAAVAPGQQGLYDLQAEFYQNEQQRIVEYNGVPHAFVSIPVVLNDGEVASLQVTESLEQTEKVLRTLRAVLVAVTVIAMIPVVISSRLLGNLITRPITSMIATMRDIQGSGHFKRIPLPRESKDELYQMGDTFNKMMELLEINYEKQGQFISNASHELKTPLTVIESYASLLKRRGREQPELFEESVQAIHSEAIRMKELTEQLLLLARHDEQWKVEWEELNLAGVVDELVRSFRKAYHRDINLETEEEVRIRTDAQKFRQLFYILMDNARKYSEDTIEVKVTKTPQYGVVEVLDRGIGIPAADLDKIFDRFYRVDKARTRKTGGFGLGLSLAKEIADAMAAKIQMESIEGYGTKAKILLPLSNQKDREGISSKAT</sequence>
<keyword evidence="18" id="KW-1185">Reference proteome</keyword>
<keyword evidence="9 17" id="KW-0418">Kinase</keyword>
<dbReference type="InterPro" id="IPR003594">
    <property type="entry name" value="HATPase_dom"/>
</dbReference>
<dbReference type="SMART" id="SM00387">
    <property type="entry name" value="HATPase_c"/>
    <property type="match status" value="1"/>
</dbReference>
<evidence type="ECO:0000256" key="9">
    <source>
        <dbReference type="ARBA" id="ARBA00022777"/>
    </source>
</evidence>
<dbReference type="InterPro" id="IPR036097">
    <property type="entry name" value="HisK_dim/P_sf"/>
</dbReference>
<keyword evidence="10" id="KW-0067">ATP-binding</keyword>
<dbReference type="Gene3D" id="3.30.565.10">
    <property type="entry name" value="Histidine kinase-like ATPase, C-terminal domain"/>
    <property type="match status" value="1"/>
</dbReference>
<dbReference type="PROSITE" id="PS50109">
    <property type="entry name" value="HIS_KIN"/>
    <property type="match status" value="1"/>
</dbReference>
<dbReference type="Proteomes" id="UP000295689">
    <property type="component" value="Unassembled WGS sequence"/>
</dbReference>
<dbReference type="CDD" id="cd00075">
    <property type="entry name" value="HATPase"/>
    <property type="match status" value="1"/>
</dbReference>
<keyword evidence="7 14" id="KW-0812">Transmembrane</keyword>
<dbReference type="InterPro" id="IPR005467">
    <property type="entry name" value="His_kinase_dom"/>
</dbReference>
<dbReference type="InterPro" id="IPR004358">
    <property type="entry name" value="Sig_transdc_His_kin-like_C"/>
</dbReference>
<comment type="subcellular location">
    <subcellularLocation>
        <location evidence="2">Cell membrane</location>
        <topology evidence="2">Multi-pass membrane protein</topology>
    </subcellularLocation>
</comment>
<dbReference type="EMBL" id="SLVV01000003">
    <property type="protein sequence ID" value="TCN26853.1"/>
    <property type="molecule type" value="Genomic_DNA"/>
</dbReference>
<dbReference type="Pfam" id="PF02518">
    <property type="entry name" value="HATPase_c"/>
    <property type="match status" value="1"/>
</dbReference>
<comment type="caution">
    <text evidence="17">The sequence shown here is derived from an EMBL/GenBank/DDBJ whole genome shotgun (WGS) entry which is preliminary data.</text>
</comment>
<keyword evidence="8" id="KW-0547">Nucleotide-binding</keyword>
<keyword evidence="4" id="KW-1003">Cell membrane</keyword>
<dbReference type="SUPFAM" id="SSF47384">
    <property type="entry name" value="Homodimeric domain of signal transducing histidine kinase"/>
    <property type="match status" value="1"/>
</dbReference>
<dbReference type="Gene3D" id="1.10.287.130">
    <property type="match status" value="1"/>
</dbReference>
<evidence type="ECO:0000256" key="13">
    <source>
        <dbReference type="ARBA" id="ARBA00023136"/>
    </source>
</evidence>
<feature type="transmembrane region" description="Helical" evidence="14">
    <location>
        <begin position="7"/>
        <end position="30"/>
    </location>
</feature>
<evidence type="ECO:0000259" key="15">
    <source>
        <dbReference type="PROSITE" id="PS50109"/>
    </source>
</evidence>
<keyword evidence="5" id="KW-0597">Phosphoprotein</keyword>
<dbReference type="PANTHER" id="PTHR45436">
    <property type="entry name" value="SENSOR HISTIDINE KINASE YKOH"/>
    <property type="match status" value="1"/>
</dbReference>
<proteinExistence type="predicted"/>
<dbReference type="GO" id="GO:0005886">
    <property type="term" value="C:plasma membrane"/>
    <property type="evidence" value="ECO:0007669"/>
    <property type="project" value="UniProtKB-SubCell"/>
</dbReference>
<feature type="domain" description="Histidine kinase" evidence="15">
    <location>
        <begin position="239"/>
        <end position="450"/>
    </location>
</feature>
<organism evidence="17 18">
    <name type="scientific">Mesobacillus foraminis</name>
    <dbReference type="NCBI Taxonomy" id="279826"/>
    <lineage>
        <taxon>Bacteria</taxon>
        <taxon>Bacillati</taxon>
        <taxon>Bacillota</taxon>
        <taxon>Bacilli</taxon>
        <taxon>Bacillales</taxon>
        <taxon>Bacillaceae</taxon>
        <taxon>Mesobacillus</taxon>
    </lineage>
</organism>
<dbReference type="Gene3D" id="6.10.340.10">
    <property type="match status" value="1"/>
</dbReference>
<evidence type="ECO:0000256" key="10">
    <source>
        <dbReference type="ARBA" id="ARBA00022840"/>
    </source>
</evidence>
<dbReference type="InterPro" id="IPR050428">
    <property type="entry name" value="TCS_sensor_his_kinase"/>
</dbReference>
<dbReference type="Pfam" id="PF00672">
    <property type="entry name" value="HAMP"/>
    <property type="match status" value="1"/>
</dbReference>
<evidence type="ECO:0000256" key="7">
    <source>
        <dbReference type="ARBA" id="ARBA00022692"/>
    </source>
</evidence>
<dbReference type="PRINTS" id="PR00344">
    <property type="entry name" value="BCTRLSENSOR"/>
</dbReference>
<keyword evidence="11 14" id="KW-1133">Transmembrane helix</keyword>
<gene>
    <name evidence="17" type="ORF">EV146_103379</name>
</gene>
<evidence type="ECO:0000256" key="11">
    <source>
        <dbReference type="ARBA" id="ARBA00022989"/>
    </source>
</evidence>
<evidence type="ECO:0000259" key="16">
    <source>
        <dbReference type="PROSITE" id="PS50885"/>
    </source>
</evidence>
<name>A0A4R2BJQ4_9BACI</name>
<dbReference type="InterPro" id="IPR003660">
    <property type="entry name" value="HAMP_dom"/>
</dbReference>
<evidence type="ECO:0000313" key="17">
    <source>
        <dbReference type="EMBL" id="TCN26853.1"/>
    </source>
</evidence>
<dbReference type="InterPro" id="IPR003661">
    <property type="entry name" value="HisK_dim/P_dom"/>
</dbReference>
<dbReference type="FunFam" id="3.30.565.10:FF:000006">
    <property type="entry name" value="Sensor histidine kinase WalK"/>
    <property type="match status" value="1"/>
</dbReference>
<comment type="catalytic activity">
    <reaction evidence="1">
        <text>ATP + protein L-histidine = ADP + protein N-phospho-L-histidine.</text>
        <dbReference type="EC" id="2.7.13.3"/>
    </reaction>
</comment>
<dbReference type="InterPro" id="IPR036890">
    <property type="entry name" value="HATPase_C_sf"/>
</dbReference>
<dbReference type="PROSITE" id="PS50885">
    <property type="entry name" value="HAMP"/>
    <property type="match status" value="1"/>
</dbReference>
<dbReference type="Pfam" id="PF00512">
    <property type="entry name" value="HisKA"/>
    <property type="match status" value="1"/>
</dbReference>
<evidence type="ECO:0000256" key="8">
    <source>
        <dbReference type="ARBA" id="ARBA00022741"/>
    </source>
</evidence>
<reference evidence="17 18" key="1">
    <citation type="journal article" date="2015" name="Stand. Genomic Sci.">
        <title>Genomic Encyclopedia of Bacterial and Archaeal Type Strains, Phase III: the genomes of soil and plant-associated and newly described type strains.</title>
        <authorList>
            <person name="Whitman W.B."/>
            <person name="Woyke T."/>
            <person name="Klenk H.P."/>
            <person name="Zhou Y."/>
            <person name="Lilburn T.G."/>
            <person name="Beck B.J."/>
            <person name="De Vos P."/>
            <person name="Vandamme P."/>
            <person name="Eisen J.A."/>
            <person name="Garrity G."/>
            <person name="Hugenholtz P."/>
            <person name="Kyrpides N.C."/>
        </authorList>
    </citation>
    <scope>NUCLEOTIDE SEQUENCE [LARGE SCALE GENOMIC DNA]</scope>
    <source>
        <strain evidence="17 18">CV53</strain>
    </source>
</reference>
<dbReference type="PANTHER" id="PTHR45436:SF5">
    <property type="entry name" value="SENSOR HISTIDINE KINASE TRCS"/>
    <property type="match status" value="1"/>
</dbReference>